<organism evidence="1">
    <name type="scientific">Solanum lycopersicum</name>
    <name type="common">Tomato</name>
    <name type="synonym">Lycopersicon esculentum</name>
    <dbReference type="NCBI Taxonomy" id="4081"/>
    <lineage>
        <taxon>Eukaryota</taxon>
        <taxon>Viridiplantae</taxon>
        <taxon>Streptophyta</taxon>
        <taxon>Embryophyta</taxon>
        <taxon>Tracheophyta</taxon>
        <taxon>Spermatophyta</taxon>
        <taxon>Magnoliopsida</taxon>
        <taxon>eudicotyledons</taxon>
        <taxon>Gunneridae</taxon>
        <taxon>Pentapetalae</taxon>
        <taxon>asterids</taxon>
        <taxon>lamiids</taxon>
        <taxon>Solanales</taxon>
        <taxon>Solanaceae</taxon>
        <taxon>Solanoideae</taxon>
        <taxon>Solaneae</taxon>
        <taxon>Solanum</taxon>
        <taxon>Solanum subgen. Lycopersicon</taxon>
    </lineage>
</organism>
<reference evidence="1" key="1">
    <citation type="journal article" date="2012" name="Nature">
        <title>The tomato genome sequence provides insights into fleshy fruit evolution.</title>
        <authorList>
            <consortium name="Tomato Genome Consortium"/>
        </authorList>
    </citation>
    <scope>NUCLEOTIDE SEQUENCE [LARGE SCALE GENOMIC DNA]</scope>
    <source>
        <strain evidence="1">cv. Heinz 1706</strain>
    </source>
</reference>
<dbReference type="Gramene" id="Solyc12g088870.1.1">
    <property type="protein sequence ID" value="Solyc12g088870.1.1.1"/>
    <property type="gene ID" value="Solyc12g088870.1"/>
</dbReference>
<dbReference type="EnsemblPlants" id="Solyc12g088870.1.1">
    <property type="protein sequence ID" value="Solyc12g088870.1.1.1"/>
    <property type="gene ID" value="Solyc12g088870.1"/>
</dbReference>
<reference evidence="1" key="2">
    <citation type="submission" date="2019-01" db="UniProtKB">
        <authorList>
            <consortium name="EnsemblPlants"/>
        </authorList>
    </citation>
    <scope>IDENTIFICATION</scope>
    <source>
        <strain evidence="1">cv. Heinz 1706</strain>
    </source>
</reference>
<dbReference type="AlphaFoldDB" id="A0A3Q7JCU9"/>
<dbReference type="InParanoid" id="A0A3Q7JCU9"/>
<sequence>MISSSMDTYFLFTFFLISLFPPLDLPLTPLMASHFPRKIMTFFINNIIKY</sequence>
<keyword evidence="2" id="KW-1185">Reference proteome</keyword>
<proteinExistence type="predicted"/>
<protein>
    <submittedName>
        <fullName evidence="1">Uncharacterized protein</fullName>
    </submittedName>
</protein>
<accession>A0A3Q7JCU9</accession>
<dbReference type="PaxDb" id="4081-Solyc12g088870.1.1"/>
<evidence type="ECO:0000313" key="1">
    <source>
        <dbReference type="EnsemblPlants" id="Solyc12g088870.1.1.1"/>
    </source>
</evidence>
<evidence type="ECO:0000313" key="2">
    <source>
        <dbReference type="Proteomes" id="UP000004994"/>
    </source>
</evidence>
<name>A0A3Q7JCU9_SOLLC</name>
<dbReference type="Proteomes" id="UP000004994">
    <property type="component" value="Chromosome 12"/>
</dbReference>